<dbReference type="STRING" id="321267.SHM7688_01920"/>
<gene>
    <name evidence="1" type="ORF">SHM7688_01920</name>
</gene>
<keyword evidence="2" id="KW-1185">Reference proteome</keyword>
<proteinExistence type="predicted"/>
<reference evidence="1 2" key="1">
    <citation type="submission" date="2015-09" db="EMBL/GenBank/DDBJ databases">
        <authorList>
            <consortium name="Swine Surveillance"/>
        </authorList>
    </citation>
    <scope>NUCLEOTIDE SEQUENCE [LARGE SCALE GENOMIC DNA]</scope>
    <source>
        <strain evidence="1 2">CECT 7688</strain>
    </source>
</reference>
<dbReference type="Proteomes" id="UP000054823">
    <property type="component" value="Unassembled WGS sequence"/>
</dbReference>
<evidence type="ECO:0000313" key="1">
    <source>
        <dbReference type="EMBL" id="CUH52474.1"/>
    </source>
</evidence>
<accession>A0A0P1EPY4</accession>
<dbReference type="EMBL" id="CYPW01000017">
    <property type="protein sequence ID" value="CUH52474.1"/>
    <property type="molecule type" value="Genomic_DNA"/>
</dbReference>
<sequence length="141" mass="15895">MDQPLGVPRKYWGETMSQIAMLKMSEQAVVDQDELARVLIRMDPSEAEETFMGLIKSLTDHLAISEQHLQAYNLSELADTMALVELISGRLCMTSLAQVAEDVMHCCDRNDGVALSATHARLIRIGECALREIWDLKRDYI</sequence>
<evidence type="ECO:0000313" key="2">
    <source>
        <dbReference type="Proteomes" id="UP000054823"/>
    </source>
</evidence>
<organism evidence="1 2">
    <name type="scientific">Shimia marina</name>
    <dbReference type="NCBI Taxonomy" id="321267"/>
    <lineage>
        <taxon>Bacteria</taxon>
        <taxon>Pseudomonadati</taxon>
        <taxon>Pseudomonadota</taxon>
        <taxon>Alphaproteobacteria</taxon>
        <taxon>Rhodobacterales</taxon>
        <taxon>Roseobacteraceae</taxon>
    </lineage>
</organism>
<dbReference type="AlphaFoldDB" id="A0A0P1EPY4"/>
<protein>
    <submittedName>
        <fullName evidence="1">Uncharacterized protein</fullName>
    </submittedName>
</protein>
<name>A0A0P1EPY4_9RHOB</name>